<proteinExistence type="predicted"/>
<dbReference type="SMART" id="SM00220">
    <property type="entry name" value="S_TKc"/>
    <property type="match status" value="1"/>
</dbReference>
<keyword evidence="11" id="KW-1185">Reference proteome</keyword>
<name>A0ABS9TKR4_9PSEU</name>
<dbReference type="PROSITE" id="PS00108">
    <property type="entry name" value="PROTEIN_KINASE_ST"/>
    <property type="match status" value="1"/>
</dbReference>
<dbReference type="InterPro" id="IPR008271">
    <property type="entry name" value="Ser/Thr_kinase_AS"/>
</dbReference>
<evidence type="ECO:0000256" key="5">
    <source>
        <dbReference type="ARBA" id="ARBA00022777"/>
    </source>
</evidence>
<keyword evidence="4 7" id="KW-0547">Nucleotide-binding</keyword>
<dbReference type="SUPFAM" id="SSF56112">
    <property type="entry name" value="Protein kinase-like (PK-like)"/>
    <property type="match status" value="1"/>
</dbReference>
<dbReference type="InterPro" id="IPR017441">
    <property type="entry name" value="Protein_kinase_ATP_BS"/>
</dbReference>
<dbReference type="EC" id="2.7.11.1" evidence="1"/>
<evidence type="ECO:0000256" key="4">
    <source>
        <dbReference type="ARBA" id="ARBA00022741"/>
    </source>
</evidence>
<sequence>MNPVSPTRVIGGRYVVLGELGRGGMGIVWRAEDRVMGRQVAVKELHLPEGHSAEDRRSFRERLLREARTAGRLNDPGIVTVYDVVTDDGIDHIVMELVEAPTLADVVQRHGPLDERSAASVAQQLLSALRTAHESGVVHRDVKPSNVMLGPGSRVRLADFGIAQAVDDPGLTTTGSVIGSPSYLSPERLEGAQATPASDLWAAGATLFYAVHGTGPFSRETTAATIAAVLHADVPSTRTRGPLGAVISGLLQRSPQARLSGVQAAALLSAPGTETTPLFHGPPSAPAAASATSARRRWVWPVVALVLGAVLGMAGGLALARAGVLVPSGPDVTTLTYGPGGDLPDFGSRFRACLQGQLAPGRAFPSGSTVSCDGPHDLEVFQTFDPFGPQRALPYPGRPQLASYAAQACTLVFDSGVVTGPAKDRLAVAALVPSQAAFETPVGASSSFTNRDVICLLRSADGSQITGTRVADDS</sequence>
<dbReference type="RefSeq" id="WP_241039763.1">
    <property type="nucleotide sequence ID" value="NZ_BAAAJF010000040.1"/>
</dbReference>
<keyword evidence="8" id="KW-0472">Membrane</keyword>
<evidence type="ECO:0000256" key="1">
    <source>
        <dbReference type="ARBA" id="ARBA00012513"/>
    </source>
</evidence>
<dbReference type="CDD" id="cd14014">
    <property type="entry name" value="STKc_PknB_like"/>
    <property type="match status" value="1"/>
</dbReference>
<keyword evidence="2 10" id="KW-0723">Serine/threonine-protein kinase</keyword>
<protein>
    <recommendedName>
        <fullName evidence="1">non-specific serine/threonine protein kinase</fullName>
        <ecNumber evidence="1">2.7.11.1</ecNumber>
    </recommendedName>
</protein>
<keyword evidence="6 7" id="KW-0067">ATP-binding</keyword>
<dbReference type="Gene3D" id="1.10.510.10">
    <property type="entry name" value="Transferase(Phosphotransferase) domain 1"/>
    <property type="match status" value="1"/>
</dbReference>
<dbReference type="Gene3D" id="3.30.200.20">
    <property type="entry name" value="Phosphorylase Kinase, domain 1"/>
    <property type="match status" value="1"/>
</dbReference>
<evidence type="ECO:0000256" key="3">
    <source>
        <dbReference type="ARBA" id="ARBA00022679"/>
    </source>
</evidence>
<comment type="caution">
    <text evidence="10">The sequence shown here is derived from an EMBL/GenBank/DDBJ whole genome shotgun (WGS) entry which is preliminary data.</text>
</comment>
<dbReference type="Proteomes" id="UP001299970">
    <property type="component" value="Unassembled WGS sequence"/>
</dbReference>
<accession>A0ABS9TKR4</accession>
<dbReference type="InterPro" id="IPR011009">
    <property type="entry name" value="Kinase-like_dom_sf"/>
</dbReference>
<feature type="transmembrane region" description="Helical" evidence="8">
    <location>
        <begin position="298"/>
        <end position="320"/>
    </location>
</feature>
<dbReference type="Pfam" id="PF00069">
    <property type="entry name" value="Pkinase"/>
    <property type="match status" value="1"/>
</dbReference>
<dbReference type="EMBL" id="JAKXMK010000023">
    <property type="protein sequence ID" value="MCH6169130.1"/>
    <property type="molecule type" value="Genomic_DNA"/>
</dbReference>
<evidence type="ECO:0000256" key="7">
    <source>
        <dbReference type="PROSITE-ProRule" id="PRU10141"/>
    </source>
</evidence>
<evidence type="ECO:0000256" key="8">
    <source>
        <dbReference type="SAM" id="Phobius"/>
    </source>
</evidence>
<feature type="domain" description="Protein kinase" evidence="9">
    <location>
        <begin position="14"/>
        <end position="279"/>
    </location>
</feature>
<evidence type="ECO:0000313" key="10">
    <source>
        <dbReference type="EMBL" id="MCH6169130.1"/>
    </source>
</evidence>
<feature type="binding site" evidence="7">
    <location>
        <position position="43"/>
    </location>
    <ligand>
        <name>ATP</name>
        <dbReference type="ChEBI" id="CHEBI:30616"/>
    </ligand>
</feature>
<evidence type="ECO:0000313" key="11">
    <source>
        <dbReference type="Proteomes" id="UP001299970"/>
    </source>
</evidence>
<dbReference type="GO" id="GO:0004674">
    <property type="term" value="F:protein serine/threonine kinase activity"/>
    <property type="evidence" value="ECO:0007669"/>
    <property type="project" value="UniProtKB-KW"/>
</dbReference>
<keyword evidence="5 10" id="KW-0418">Kinase</keyword>
<dbReference type="PANTHER" id="PTHR43289:SF6">
    <property type="entry name" value="SERINE_THREONINE-PROTEIN KINASE NEKL-3"/>
    <property type="match status" value="1"/>
</dbReference>
<keyword evidence="8" id="KW-0812">Transmembrane</keyword>
<dbReference type="PANTHER" id="PTHR43289">
    <property type="entry name" value="MITOGEN-ACTIVATED PROTEIN KINASE KINASE KINASE 20-RELATED"/>
    <property type="match status" value="1"/>
</dbReference>
<evidence type="ECO:0000259" key="9">
    <source>
        <dbReference type="PROSITE" id="PS50011"/>
    </source>
</evidence>
<evidence type="ECO:0000256" key="2">
    <source>
        <dbReference type="ARBA" id="ARBA00022527"/>
    </source>
</evidence>
<evidence type="ECO:0000256" key="6">
    <source>
        <dbReference type="ARBA" id="ARBA00022840"/>
    </source>
</evidence>
<dbReference type="InterPro" id="IPR000719">
    <property type="entry name" value="Prot_kinase_dom"/>
</dbReference>
<keyword evidence="8" id="KW-1133">Transmembrane helix</keyword>
<dbReference type="PROSITE" id="PS50011">
    <property type="entry name" value="PROTEIN_KINASE_DOM"/>
    <property type="match status" value="1"/>
</dbReference>
<reference evidence="10 11" key="1">
    <citation type="submission" date="2022-03" db="EMBL/GenBank/DDBJ databases">
        <title>Pseudonocardia alaer sp. nov., a novel actinomycete isolated from reed forest soil.</title>
        <authorList>
            <person name="Wang L."/>
        </authorList>
    </citation>
    <scope>NUCLEOTIDE SEQUENCE [LARGE SCALE GENOMIC DNA]</scope>
    <source>
        <strain evidence="10 11">Y-16303</strain>
    </source>
</reference>
<dbReference type="PROSITE" id="PS00107">
    <property type="entry name" value="PROTEIN_KINASE_ATP"/>
    <property type="match status" value="1"/>
</dbReference>
<keyword evidence="3" id="KW-0808">Transferase</keyword>
<gene>
    <name evidence="10" type="ORF">MMF94_25830</name>
</gene>
<organism evidence="10 11">
    <name type="scientific">Pseudonocardia alaniniphila</name>
    <dbReference type="NCBI Taxonomy" id="75291"/>
    <lineage>
        <taxon>Bacteria</taxon>
        <taxon>Bacillati</taxon>
        <taxon>Actinomycetota</taxon>
        <taxon>Actinomycetes</taxon>
        <taxon>Pseudonocardiales</taxon>
        <taxon>Pseudonocardiaceae</taxon>
        <taxon>Pseudonocardia</taxon>
    </lineage>
</organism>